<dbReference type="Proteomes" id="UP000887565">
    <property type="component" value="Unplaced"/>
</dbReference>
<name>A0A915INU4_ROMCU</name>
<feature type="region of interest" description="Disordered" evidence="1">
    <location>
        <begin position="26"/>
        <end position="51"/>
    </location>
</feature>
<proteinExistence type="predicted"/>
<reference evidence="3" key="1">
    <citation type="submission" date="2022-11" db="UniProtKB">
        <authorList>
            <consortium name="WormBaseParasite"/>
        </authorList>
    </citation>
    <scope>IDENTIFICATION</scope>
</reference>
<keyword evidence="2" id="KW-1185">Reference proteome</keyword>
<evidence type="ECO:0000256" key="1">
    <source>
        <dbReference type="SAM" id="MobiDB-lite"/>
    </source>
</evidence>
<accession>A0A915INU4</accession>
<dbReference type="WBParaSite" id="nRc.2.0.1.t15470-RA">
    <property type="protein sequence ID" value="nRc.2.0.1.t15470-RA"/>
    <property type="gene ID" value="nRc.2.0.1.g15470"/>
</dbReference>
<sequence length="145" mass="16072">MKFPDFSEFSRFFRAKIINDEFICDGGRGGPTKNPLGNVDEREGPKRPLLPPSSLSLPRWRECDLEREPKAAVACHRSLAPNKGLLGKFLPSDFKNFVTSDYGCDFREIVFSTRGWYSPGGGGGAFNTSSMSCTKLRQDSASKVL</sequence>
<protein>
    <submittedName>
        <fullName evidence="3">Uncharacterized protein</fullName>
    </submittedName>
</protein>
<organism evidence="2 3">
    <name type="scientific">Romanomermis culicivorax</name>
    <name type="common">Nematode worm</name>
    <dbReference type="NCBI Taxonomy" id="13658"/>
    <lineage>
        <taxon>Eukaryota</taxon>
        <taxon>Metazoa</taxon>
        <taxon>Ecdysozoa</taxon>
        <taxon>Nematoda</taxon>
        <taxon>Enoplea</taxon>
        <taxon>Dorylaimia</taxon>
        <taxon>Mermithida</taxon>
        <taxon>Mermithoidea</taxon>
        <taxon>Mermithidae</taxon>
        <taxon>Romanomermis</taxon>
    </lineage>
</organism>
<evidence type="ECO:0000313" key="3">
    <source>
        <dbReference type="WBParaSite" id="nRc.2.0.1.t15470-RA"/>
    </source>
</evidence>
<evidence type="ECO:0000313" key="2">
    <source>
        <dbReference type="Proteomes" id="UP000887565"/>
    </source>
</evidence>
<dbReference type="AlphaFoldDB" id="A0A915INU4"/>